<feature type="transmembrane region" description="Helical" evidence="7">
    <location>
        <begin position="250"/>
        <end position="269"/>
    </location>
</feature>
<feature type="transmembrane region" description="Helical" evidence="7">
    <location>
        <begin position="87"/>
        <end position="104"/>
    </location>
</feature>
<dbReference type="InterPro" id="IPR011701">
    <property type="entry name" value="MFS"/>
</dbReference>
<keyword evidence="2" id="KW-0813">Transport</keyword>
<dbReference type="EMBL" id="QFPX01000002">
    <property type="protein sequence ID" value="PZQ57053.1"/>
    <property type="molecule type" value="Genomic_DNA"/>
</dbReference>
<comment type="caution">
    <text evidence="8">The sequence shown here is derived from an EMBL/GenBank/DDBJ whole genome shotgun (WGS) entry which is preliminary data.</text>
</comment>
<dbReference type="Proteomes" id="UP000249082">
    <property type="component" value="Unassembled WGS sequence"/>
</dbReference>
<reference evidence="8 9" key="1">
    <citation type="submission" date="2017-08" db="EMBL/GenBank/DDBJ databases">
        <title>Infants hospitalized years apart are colonized by the same room-sourced microbial strains.</title>
        <authorList>
            <person name="Brooks B."/>
            <person name="Olm M.R."/>
            <person name="Firek B.A."/>
            <person name="Baker R."/>
            <person name="Thomas B.C."/>
            <person name="Morowitz M.J."/>
            <person name="Banfield J.F."/>
        </authorList>
    </citation>
    <scope>NUCLEOTIDE SEQUENCE [LARGE SCALE GENOMIC DNA]</scope>
    <source>
        <strain evidence="8">S2_005_002_R2_33</strain>
    </source>
</reference>
<feature type="transmembrane region" description="Helical" evidence="7">
    <location>
        <begin position="56"/>
        <end position="75"/>
    </location>
</feature>
<dbReference type="SUPFAM" id="SSF103473">
    <property type="entry name" value="MFS general substrate transporter"/>
    <property type="match status" value="1"/>
</dbReference>
<organism evidence="8 9">
    <name type="scientific">Novosphingobium pentaromativorans</name>
    <dbReference type="NCBI Taxonomy" id="205844"/>
    <lineage>
        <taxon>Bacteria</taxon>
        <taxon>Pseudomonadati</taxon>
        <taxon>Pseudomonadota</taxon>
        <taxon>Alphaproteobacteria</taxon>
        <taxon>Sphingomonadales</taxon>
        <taxon>Sphingomonadaceae</taxon>
        <taxon>Novosphingobium</taxon>
    </lineage>
</organism>
<feature type="region of interest" description="Disordered" evidence="6">
    <location>
        <begin position="446"/>
        <end position="465"/>
    </location>
</feature>
<dbReference type="AlphaFoldDB" id="A0A2W5QQR5"/>
<gene>
    <name evidence="8" type="ORF">DI555_02730</name>
</gene>
<feature type="transmembrane region" description="Helical" evidence="7">
    <location>
        <begin position="386"/>
        <end position="409"/>
    </location>
</feature>
<evidence type="ECO:0000256" key="3">
    <source>
        <dbReference type="ARBA" id="ARBA00022692"/>
    </source>
</evidence>
<feature type="transmembrane region" description="Helical" evidence="7">
    <location>
        <begin position="289"/>
        <end position="312"/>
    </location>
</feature>
<feature type="transmembrane region" description="Helical" evidence="7">
    <location>
        <begin position="421"/>
        <end position="440"/>
    </location>
</feature>
<feature type="transmembrane region" description="Helical" evidence="7">
    <location>
        <begin position="352"/>
        <end position="374"/>
    </location>
</feature>
<sequence length="465" mass="49211">MNPGAPNPAARPKLSLLRICEMNLGFFGLQFSFGLQQANMSPIYRTLGASEALLPLLWLAGPMTGLIVQPLVGAMSDRTRSRLGRRTPYFLVGAVICSLCLFAMPYSPTLWAAASLLWLLDAGNNVTMEPYRAYVADRLAPAQRATGFLTQSAFTGLAQTLSYLAPSLLAATIDRELLDANGIPAVVRLAFAIGAVLSLSTVAWSLLRVPELPLSAGERAAIAAKPRGPRAVVREIGGALKAMPGPMRRLIPSMFCQWFAMFVYWQFIADTVARSMFGTSDPLAPAYRAAVLAAQQLGALYNAVAFVAAFALMPLVRGLIVRGLGAAWVHTGCLAASGLAMLMIPWTNSMTVAAPLMIGLGLGWAGMMAIPYLILTGAAPPERTGVYVGLFNILIVAPMLIETLTMPLIYKSLLASDPRHALVLAGFLMLAGAAATLLVADPRSAPAGTRAGEADAPSPPRDTNC</sequence>
<evidence type="ECO:0000256" key="5">
    <source>
        <dbReference type="ARBA" id="ARBA00023136"/>
    </source>
</evidence>
<proteinExistence type="predicted"/>
<dbReference type="InterPro" id="IPR036259">
    <property type="entry name" value="MFS_trans_sf"/>
</dbReference>
<name>A0A2W5QQR5_9SPHN</name>
<dbReference type="PANTHER" id="PTHR19432:SF35">
    <property type="entry name" value="SOLUTE CARRIER FAMILY 45 MEMBER 3 ISOFORM X1"/>
    <property type="match status" value="1"/>
</dbReference>
<evidence type="ECO:0000256" key="7">
    <source>
        <dbReference type="SAM" id="Phobius"/>
    </source>
</evidence>
<feature type="transmembrane region" description="Helical" evidence="7">
    <location>
        <begin position="185"/>
        <end position="207"/>
    </location>
</feature>
<dbReference type="GO" id="GO:0022857">
    <property type="term" value="F:transmembrane transporter activity"/>
    <property type="evidence" value="ECO:0007669"/>
    <property type="project" value="InterPro"/>
</dbReference>
<evidence type="ECO:0000313" key="9">
    <source>
        <dbReference type="Proteomes" id="UP000249082"/>
    </source>
</evidence>
<evidence type="ECO:0000256" key="1">
    <source>
        <dbReference type="ARBA" id="ARBA00004141"/>
    </source>
</evidence>
<evidence type="ECO:0000256" key="2">
    <source>
        <dbReference type="ARBA" id="ARBA00022448"/>
    </source>
</evidence>
<keyword evidence="3 7" id="KW-0812">Transmembrane</keyword>
<evidence type="ECO:0000256" key="6">
    <source>
        <dbReference type="SAM" id="MobiDB-lite"/>
    </source>
</evidence>
<evidence type="ECO:0000256" key="4">
    <source>
        <dbReference type="ARBA" id="ARBA00022989"/>
    </source>
</evidence>
<evidence type="ECO:0000313" key="8">
    <source>
        <dbReference type="EMBL" id="PZQ57053.1"/>
    </source>
</evidence>
<accession>A0A2W5QQR5</accession>
<dbReference type="Gene3D" id="1.20.1250.20">
    <property type="entry name" value="MFS general substrate transporter like domains"/>
    <property type="match status" value="1"/>
</dbReference>
<dbReference type="PANTHER" id="PTHR19432">
    <property type="entry name" value="SUGAR TRANSPORTER"/>
    <property type="match status" value="1"/>
</dbReference>
<keyword evidence="5 7" id="KW-0472">Membrane</keyword>
<protein>
    <submittedName>
        <fullName evidence="8">MFS transporter</fullName>
    </submittedName>
</protein>
<dbReference type="GO" id="GO:0016020">
    <property type="term" value="C:membrane"/>
    <property type="evidence" value="ECO:0007669"/>
    <property type="project" value="UniProtKB-SubCell"/>
</dbReference>
<feature type="transmembrane region" description="Helical" evidence="7">
    <location>
        <begin position="324"/>
        <end position="346"/>
    </location>
</feature>
<comment type="subcellular location">
    <subcellularLocation>
        <location evidence="1">Membrane</location>
        <topology evidence="1">Multi-pass membrane protein</topology>
    </subcellularLocation>
</comment>
<dbReference type="Pfam" id="PF07690">
    <property type="entry name" value="MFS_1"/>
    <property type="match status" value="1"/>
</dbReference>
<keyword evidence="4 7" id="KW-1133">Transmembrane helix</keyword>